<dbReference type="InterPro" id="IPR036979">
    <property type="entry name" value="CM_dom_sf"/>
</dbReference>
<dbReference type="Gene3D" id="1.20.59.10">
    <property type="entry name" value="Chorismate mutase"/>
    <property type="match status" value="1"/>
</dbReference>
<evidence type="ECO:0000313" key="3">
    <source>
        <dbReference type="EMBL" id="PKY90634.1"/>
    </source>
</evidence>
<proteinExistence type="predicted"/>
<dbReference type="PANTHER" id="PTHR38041">
    <property type="entry name" value="CHORISMATE MUTASE"/>
    <property type="match status" value="1"/>
</dbReference>
<dbReference type="SUPFAM" id="SSF48600">
    <property type="entry name" value="Chorismate mutase II"/>
    <property type="match status" value="1"/>
</dbReference>
<dbReference type="InterPro" id="IPR002701">
    <property type="entry name" value="CM_II_prokaryot"/>
</dbReference>
<dbReference type="GO" id="GO:0046417">
    <property type="term" value="P:chorismate metabolic process"/>
    <property type="evidence" value="ECO:0007669"/>
    <property type="project" value="InterPro"/>
</dbReference>
<feature type="domain" description="Chorismate mutase" evidence="2">
    <location>
        <begin position="1"/>
        <end position="86"/>
    </location>
</feature>
<sequence length="89" mass="10778">MLEQQRQQIDQIDRELVRLFEARMHVVEEVAQIKLKHQLPILDAQREKQVIMKVQGYLANSEFEDALADFYTELMRISRQHQQQWIDQN</sequence>
<reference evidence="3 4" key="1">
    <citation type="submission" date="2017-12" db="EMBL/GenBank/DDBJ databases">
        <title>Phylogenetic diversity of female urinary microbiome.</title>
        <authorList>
            <person name="Thomas-White K."/>
            <person name="Wolfe A.J."/>
        </authorList>
    </citation>
    <scope>NUCLEOTIDE SEQUENCE [LARGE SCALE GENOMIC DNA]</scope>
    <source>
        <strain evidence="3 4">UMB0898</strain>
    </source>
</reference>
<dbReference type="PANTHER" id="PTHR38041:SF1">
    <property type="entry name" value="CHORISMATE MUTASE"/>
    <property type="match status" value="1"/>
</dbReference>
<dbReference type="InterPro" id="IPR051331">
    <property type="entry name" value="Chorismate_mutase-related"/>
</dbReference>
<keyword evidence="1" id="KW-0413">Isomerase</keyword>
<dbReference type="InterPro" id="IPR011279">
    <property type="entry name" value="Chorismate_mutase_GmP"/>
</dbReference>
<dbReference type="InterPro" id="IPR036263">
    <property type="entry name" value="Chorismate_II_sf"/>
</dbReference>
<dbReference type="Proteomes" id="UP000234384">
    <property type="component" value="Unassembled WGS sequence"/>
</dbReference>
<gene>
    <name evidence="3" type="ORF">CYJ57_00220</name>
</gene>
<dbReference type="OrthoDB" id="9802281at2"/>
<dbReference type="SMART" id="SM00830">
    <property type="entry name" value="CM_2"/>
    <property type="match status" value="1"/>
</dbReference>
<dbReference type="NCBIfam" id="TIGR01805">
    <property type="entry name" value="CM_mono_grmpos"/>
    <property type="match status" value="1"/>
</dbReference>
<protein>
    <submittedName>
        <fullName evidence="3">Chorismate mutase</fullName>
    </submittedName>
</protein>
<dbReference type="Pfam" id="PF01817">
    <property type="entry name" value="CM_2"/>
    <property type="match status" value="1"/>
</dbReference>
<dbReference type="PROSITE" id="PS51168">
    <property type="entry name" value="CHORISMATE_MUT_2"/>
    <property type="match status" value="1"/>
</dbReference>
<dbReference type="AlphaFoldDB" id="A0A2I1K4R3"/>
<evidence type="ECO:0000313" key="4">
    <source>
        <dbReference type="Proteomes" id="UP000234384"/>
    </source>
</evidence>
<dbReference type="EMBL" id="PKHE01000001">
    <property type="protein sequence ID" value="PKY90634.1"/>
    <property type="molecule type" value="Genomic_DNA"/>
</dbReference>
<comment type="caution">
    <text evidence="3">The sequence shown here is derived from an EMBL/GenBank/DDBJ whole genome shotgun (WGS) entry which is preliminary data.</text>
</comment>
<evidence type="ECO:0000256" key="1">
    <source>
        <dbReference type="ARBA" id="ARBA00023235"/>
    </source>
</evidence>
<accession>A0A2I1K4R3</accession>
<organism evidence="3 4">
    <name type="scientific">Falseniella ignava</name>
    <dbReference type="NCBI Taxonomy" id="137730"/>
    <lineage>
        <taxon>Bacteria</taxon>
        <taxon>Bacillati</taxon>
        <taxon>Bacillota</taxon>
        <taxon>Bacilli</taxon>
        <taxon>Lactobacillales</taxon>
        <taxon>Aerococcaceae</taxon>
        <taxon>Falseniella</taxon>
    </lineage>
</organism>
<evidence type="ECO:0000259" key="2">
    <source>
        <dbReference type="PROSITE" id="PS51168"/>
    </source>
</evidence>
<name>A0A2I1K4R3_9LACT</name>
<dbReference type="GO" id="GO:0009697">
    <property type="term" value="P:salicylic acid biosynthetic process"/>
    <property type="evidence" value="ECO:0007669"/>
    <property type="project" value="TreeGrafter"/>
</dbReference>
<dbReference type="GO" id="GO:0004106">
    <property type="term" value="F:chorismate mutase activity"/>
    <property type="evidence" value="ECO:0007669"/>
    <property type="project" value="InterPro"/>
</dbReference>
<dbReference type="RefSeq" id="WP_101953614.1">
    <property type="nucleotide sequence ID" value="NZ_PKHE01000001.1"/>
</dbReference>